<dbReference type="Pfam" id="PF16245">
    <property type="entry name" value="DUF4902"/>
    <property type="match status" value="1"/>
</dbReference>
<dbReference type="EMBL" id="BSOG01000001">
    <property type="protein sequence ID" value="GLR12201.1"/>
    <property type="molecule type" value="Genomic_DNA"/>
</dbReference>
<dbReference type="Proteomes" id="UP001156706">
    <property type="component" value="Unassembled WGS sequence"/>
</dbReference>
<reference evidence="2" key="1">
    <citation type="journal article" date="2019" name="Int. J. Syst. Evol. Microbiol.">
        <title>The Global Catalogue of Microorganisms (GCM) 10K type strain sequencing project: providing services to taxonomists for standard genome sequencing and annotation.</title>
        <authorList>
            <consortium name="The Broad Institute Genomics Platform"/>
            <consortium name="The Broad Institute Genome Sequencing Center for Infectious Disease"/>
            <person name="Wu L."/>
            <person name="Ma J."/>
        </authorList>
    </citation>
    <scope>NUCLEOTIDE SEQUENCE [LARGE SCALE GENOMIC DNA]</scope>
    <source>
        <strain evidence="2">NBRC 110044</strain>
    </source>
</reference>
<dbReference type="InterPro" id="IPR032598">
    <property type="entry name" value="RsaM-like"/>
</dbReference>
<protein>
    <recommendedName>
        <fullName evidence="3">DUF4902 domain-containing protein</fullName>
    </recommendedName>
</protein>
<accession>A0ABQ5YB78</accession>
<evidence type="ECO:0000313" key="1">
    <source>
        <dbReference type="EMBL" id="GLR12201.1"/>
    </source>
</evidence>
<name>A0ABQ5YB78_9NEIS</name>
<keyword evidence="2" id="KW-1185">Reference proteome</keyword>
<dbReference type="Gene3D" id="3.10.450.610">
    <property type="match status" value="1"/>
</dbReference>
<sequence length="141" mass="15696">MLTLAPDGLIRLSFNELCSLRLHPCMIWSDNDLRVELSESGIEMVDAGYCEWVSEMGMPQVSIGWAWYRGEPGQCLALAPGGISSNVMLRSQTGYDLGACRTGELLQDWLAQLSWQEHLSHPASTALQWQSTVAQARWACH</sequence>
<proteinExistence type="predicted"/>
<comment type="caution">
    <text evidence="1">The sequence shown here is derived from an EMBL/GenBank/DDBJ whole genome shotgun (WGS) entry which is preliminary data.</text>
</comment>
<evidence type="ECO:0000313" key="2">
    <source>
        <dbReference type="Proteomes" id="UP001156706"/>
    </source>
</evidence>
<gene>
    <name evidence="1" type="ORF">GCM10007907_09910</name>
</gene>
<organism evidence="1 2">
    <name type="scientific">Chitinimonas prasina</name>
    <dbReference type="NCBI Taxonomy" id="1434937"/>
    <lineage>
        <taxon>Bacteria</taxon>
        <taxon>Pseudomonadati</taxon>
        <taxon>Pseudomonadota</taxon>
        <taxon>Betaproteobacteria</taxon>
        <taxon>Neisseriales</taxon>
        <taxon>Chitinibacteraceae</taxon>
        <taxon>Chitinimonas</taxon>
    </lineage>
</organism>
<dbReference type="RefSeq" id="WP_284195333.1">
    <property type="nucleotide sequence ID" value="NZ_BSOG01000001.1"/>
</dbReference>
<evidence type="ECO:0008006" key="3">
    <source>
        <dbReference type="Google" id="ProtNLM"/>
    </source>
</evidence>